<dbReference type="EMBL" id="KE346362">
    <property type="protein sequence ID" value="KJE91431.1"/>
    <property type="molecule type" value="Genomic_DNA"/>
</dbReference>
<proteinExistence type="predicted"/>
<evidence type="ECO:0000313" key="2">
    <source>
        <dbReference type="EMBL" id="KJE91431.1"/>
    </source>
</evidence>
<gene>
    <name evidence="2" type="ORF">CAOG_002566</name>
</gene>
<evidence type="ECO:0000256" key="1">
    <source>
        <dbReference type="SAM" id="MobiDB-lite"/>
    </source>
</evidence>
<protein>
    <submittedName>
        <fullName evidence="2">Uncharacterized protein</fullName>
    </submittedName>
</protein>
<reference evidence="3" key="1">
    <citation type="submission" date="2011-02" db="EMBL/GenBank/DDBJ databases">
        <title>The Genome Sequence of Capsaspora owczarzaki ATCC 30864.</title>
        <authorList>
            <person name="Russ C."/>
            <person name="Cuomo C."/>
            <person name="Burger G."/>
            <person name="Gray M.W."/>
            <person name="Holland P.W.H."/>
            <person name="King N."/>
            <person name="Lang F.B.F."/>
            <person name="Roger A.J."/>
            <person name="Ruiz-Trillo I."/>
            <person name="Young S.K."/>
            <person name="Zeng Q."/>
            <person name="Gargeya S."/>
            <person name="Alvarado L."/>
            <person name="Berlin A."/>
            <person name="Chapman S.B."/>
            <person name="Chen Z."/>
            <person name="Freedman E."/>
            <person name="Gellesch M."/>
            <person name="Goldberg J."/>
            <person name="Griggs A."/>
            <person name="Gujja S."/>
            <person name="Heilman E."/>
            <person name="Heiman D."/>
            <person name="Howarth C."/>
            <person name="Mehta T."/>
            <person name="Neiman D."/>
            <person name="Pearson M."/>
            <person name="Roberts A."/>
            <person name="Saif S."/>
            <person name="Shea T."/>
            <person name="Shenoy N."/>
            <person name="Sisk P."/>
            <person name="Stolte C."/>
            <person name="Sykes S."/>
            <person name="White J."/>
            <person name="Yandava C."/>
            <person name="Haas B."/>
            <person name="Nusbaum C."/>
            <person name="Birren B."/>
        </authorList>
    </citation>
    <scope>NUCLEOTIDE SEQUENCE</scope>
    <source>
        <strain evidence="3">ATCC 30864</strain>
    </source>
</reference>
<dbReference type="AlphaFoldDB" id="A0A0D2U8M4"/>
<organism evidence="2 3">
    <name type="scientific">Capsaspora owczarzaki (strain ATCC 30864)</name>
    <dbReference type="NCBI Taxonomy" id="595528"/>
    <lineage>
        <taxon>Eukaryota</taxon>
        <taxon>Filasterea</taxon>
        <taxon>Capsaspora</taxon>
    </lineage>
</organism>
<feature type="region of interest" description="Disordered" evidence="1">
    <location>
        <begin position="391"/>
        <end position="413"/>
    </location>
</feature>
<keyword evidence="3" id="KW-1185">Reference proteome</keyword>
<sequence>MLLLQANSPALLATLGDAATIGGLDQHQRRPSVSAAAASSSAAGGEAGRNSLSQNQNHLATADAGTSTSASATASSSSAATTSLTFAPLPAVERARLSRAFRNSFFAAVGDLDDWDELLANNNAPTPASLEGSSSSSRGTERDAIHRLATASAAGGHGTAGTTAPDWANANLNNDLTHQDQQRRPTRQSRRPAAGDSSNRASRASMRKSLMLPELERDNRNSCILSLDEIQALGLFGHDTPGWAPDSLESQLAKVFQTMQREQQAGVNVEDMQLELGANLSDKWQLVIVTHSETVEQAHTASIVQEHVSQHCHVEVRRRWQRASRGATPSTDLLLGDGEEEVIESPVDPENDATEAVAAAAAAAALHLDQDSDGVYHGAFRFNLEDQRAASQTSGGFPSALSSRRASVNPTGPASFYQTVVEHVHTHTHTHQHTHTHTHTHSHTHVHAHAFWLPVLSGVPLRI</sequence>
<feature type="region of interest" description="Disordered" evidence="1">
    <location>
        <begin position="30"/>
        <end position="82"/>
    </location>
</feature>
<feature type="compositionally biased region" description="Low complexity" evidence="1">
    <location>
        <begin position="151"/>
        <end position="164"/>
    </location>
</feature>
<feature type="compositionally biased region" description="Polar residues" evidence="1">
    <location>
        <begin position="50"/>
        <end position="59"/>
    </location>
</feature>
<feature type="region of interest" description="Disordered" evidence="1">
    <location>
        <begin position="151"/>
        <end position="213"/>
    </location>
</feature>
<name>A0A0D2U8M4_CAPO3</name>
<dbReference type="InParanoid" id="A0A0D2U8M4"/>
<accession>A0A0D2U8M4</accession>
<dbReference type="RefSeq" id="XP_004349316.2">
    <property type="nucleotide sequence ID" value="XM_004349266.2"/>
</dbReference>
<evidence type="ECO:0000313" key="3">
    <source>
        <dbReference type="Proteomes" id="UP000008743"/>
    </source>
</evidence>
<feature type="compositionally biased region" description="Low complexity" evidence="1">
    <location>
        <begin position="34"/>
        <end position="44"/>
    </location>
</feature>
<feature type="compositionally biased region" description="Low complexity" evidence="1">
    <location>
        <begin position="60"/>
        <end position="82"/>
    </location>
</feature>
<dbReference type="Proteomes" id="UP000008743">
    <property type="component" value="Unassembled WGS sequence"/>
</dbReference>